<dbReference type="InterPro" id="IPR009279">
    <property type="entry name" value="Portal_Mu"/>
</dbReference>
<name>A0A6P1NEZ9_9PROT</name>
<keyword evidence="2" id="KW-1185">Reference proteome</keyword>
<dbReference type="AlphaFoldDB" id="A0A6P1NEZ9"/>
<proteinExistence type="predicted"/>
<evidence type="ECO:0000313" key="1">
    <source>
        <dbReference type="EMBL" id="QHI96038.1"/>
    </source>
</evidence>
<dbReference type="Proteomes" id="UP000463975">
    <property type="component" value="Chromosome"/>
</dbReference>
<evidence type="ECO:0000313" key="2">
    <source>
        <dbReference type="Proteomes" id="UP000463975"/>
    </source>
</evidence>
<gene>
    <name evidence="1" type="ORF">GT348_07140</name>
</gene>
<accession>A0A6P1NEZ9</accession>
<dbReference type="KEGG" id="bomb:GT348_07140"/>
<protein>
    <submittedName>
        <fullName evidence="1">DUF935 family protein</fullName>
    </submittedName>
</protein>
<reference evidence="1 2" key="1">
    <citation type="submission" date="2020-01" db="EMBL/GenBank/DDBJ databases">
        <title>Genome sequencing of strain KACC 21507.</title>
        <authorList>
            <person name="Heo J."/>
            <person name="Kim S.-J."/>
            <person name="Kim J.-S."/>
            <person name="Hong S.-B."/>
            <person name="Kwon S.-W."/>
        </authorList>
    </citation>
    <scope>NUCLEOTIDE SEQUENCE [LARGE SCALE GENOMIC DNA]</scope>
    <source>
        <strain evidence="1 2">KACC 21507</strain>
    </source>
</reference>
<sequence>MAIFDQFGTPLPPHGNRERLGATVSGYRPALSDPIATSGLNPTDAAALLQSAAEGNSSDWQTLCELIEERDLHYLGVISTRKRSVAQLPITVEAAGASAKQKQAADFVQKWLDKGIFQRSAFDILDAIAKGFSVHEIIWHCEAGNYYPKKLIYRPQRWFEISYQDGETIWLRADDVKGSKKARPSIKDAVAEPMMQPLDPELPLHTAILHGLA</sequence>
<dbReference type="RefSeq" id="WP_160619111.1">
    <property type="nucleotide sequence ID" value="NZ_CP047652.1"/>
</dbReference>
<dbReference type="EMBL" id="CP047652">
    <property type="protein sequence ID" value="QHI96038.1"/>
    <property type="molecule type" value="Genomic_DNA"/>
</dbReference>
<dbReference type="Pfam" id="PF06074">
    <property type="entry name" value="Portal_Mu"/>
    <property type="match status" value="1"/>
</dbReference>
<organism evidence="1 2">
    <name type="scientific">Aristophania vespae</name>
    <dbReference type="NCBI Taxonomy" id="2697033"/>
    <lineage>
        <taxon>Bacteria</taxon>
        <taxon>Pseudomonadati</taxon>
        <taxon>Pseudomonadota</taxon>
        <taxon>Alphaproteobacteria</taxon>
        <taxon>Acetobacterales</taxon>
        <taxon>Acetobacteraceae</taxon>
        <taxon>Aristophania</taxon>
    </lineage>
</organism>